<dbReference type="EMBL" id="JAOXHJ010000002">
    <property type="protein sequence ID" value="MCV3753965.1"/>
    <property type="molecule type" value="Genomic_DNA"/>
</dbReference>
<feature type="coiled-coil region" evidence="1">
    <location>
        <begin position="78"/>
        <end position="105"/>
    </location>
</feature>
<dbReference type="RefSeq" id="WP_263817769.1">
    <property type="nucleotide sequence ID" value="NZ_JAOXHJ010000002.1"/>
</dbReference>
<protein>
    <recommendedName>
        <fullName evidence="5">Endonuclease/exonuclease/phosphatase domain-containing protein</fullName>
    </recommendedName>
</protein>
<name>A0ABT3BNY1_9BACT</name>
<keyword evidence="2" id="KW-0732">Signal</keyword>
<dbReference type="NCBIfam" id="NF045851">
    <property type="entry name" value="mem_nucl_MnuA"/>
    <property type="match status" value="1"/>
</dbReference>
<dbReference type="Gene3D" id="3.60.10.10">
    <property type="entry name" value="Endonuclease/exonuclease/phosphatase"/>
    <property type="match status" value="1"/>
</dbReference>
<dbReference type="Gene3D" id="3.60.21.10">
    <property type="match status" value="1"/>
</dbReference>
<dbReference type="InterPro" id="IPR036691">
    <property type="entry name" value="Endo/exonu/phosph_ase_sf"/>
</dbReference>
<dbReference type="Gene3D" id="3.90.780.10">
    <property type="entry name" value="5'-Nucleotidase, C-terminal domain"/>
    <property type="match status" value="1"/>
</dbReference>
<dbReference type="PROSITE" id="PS51257">
    <property type="entry name" value="PROKAR_LIPOPROTEIN"/>
    <property type="match status" value="1"/>
</dbReference>
<dbReference type="PANTHER" id="PTHR11371:SF31">
    <property type="entry name" value="EXTRACELLULAR NUCLEASE"/>
    <property type="match status" value="1"/>
</dbReference>
<accession>A0ABT3BNY1</accession>
<dbReference type="CDD" id="cd10283">
    <property type="entry name" value="MnuA_DNase1-like"/>
    <property type="match status" value="1"/>
</dbReference>
<sequence length="1268" mass="144660">MKRRKIIIGAISSLVLISTVASIGFACTNKVKDVKLINQFNNLLNEMKKDEQASVLCQKAQAAYDQLQKSQNDVHLFNSQLKELIETTQTEYQLLKQKNQHSTNNPESQDASDHNTQDLAFKEIEQVIYQQKNEVELINSYSARTYDRVLLSLNTELNDFIAKQDTLMRAANYDLAQAKKVQANYAQLAKAQSSYLETYKKILAVSDMQQESNIYNVLEQDLSSLDPVFKNTQQLMQQTLLEIKQHNATLQSSDVFSLILLGNINGQINEETYDDWSDQKIYLKKPGFLRLLNEVNKIKTKKGFANTAVLLNGTNLTGETHLAGNNLSDISQGKYAALALSFLKPQASTINNRDLLWSYDLVANNQAISNFKEYTKAMFANPLEPNFLSVNLVDKNNQHLTNGSKIITFKNHKIGIVGSSSINLNRSNSYDVIKNLKSESYFDIAQAIDKEITQLKASGAEFIVWMTSSENKRGKGKPSEIDKIAEKITQPIDLVYGLEHSRNADTIKTKNQTNIPYVYTKYNDQIFVVDLDFTNLDASKKPRLIIDSKGPMNISAAGNYNKSKKMRENFIYEDDLLNPQKNLDYHHSLTDFSVAMKQFLRSELKTIENEVVFENPEAIDLVKNPKDVAGLNSYLADLIQDNYVNHQFNFQGEHKFQFTPRLCDGVFLNSGTIYKNILNQKSLTKGDIYQMLYFSNHLVSLEISAASLLEKINLYRAENDAFSWSNKIRVVFDEQQRATNILVRNEKGEYVLKNANDMLTILIPDILFTGFIFPNEKRDSLAFMKASKKYSKNDDDKTPIREIVIRLLKNAQTINRLYDNDIFVTLQTRAVSKNFNVKDFYLQKINAILKDQDITLQTSSKLELKTQMQAILTDLQSIDSNTTLTAEQLEAKLVTALWTIKQIKKQKIVGKNAPKLKIGHWNILHQDGTKEPKNIAIAQMIRQMDYDVVALTEIMPIKVGENENTLPVTAIIKYLNTFDPNTQYDYVLSGNLEGSQNAALATAQHTSTERVAVIYKTKKVQPKAFANKKIGHIYSNPIHSGFFTPNNSIDFSRPPYSVKFSTLGDVVNDFTLVVAHFDSPGAKKAKNEVVVTKELLKSKGYDVNKFIPDRWGTGSREADNAYDMVEVIKEIQTIDNNLDDDFIFMGDTNIKFNQEWWAFKEFIASGFNNLFADDELHKSTLSNKNMTYANPYDKIFVKTDLTATNPYIYPIWNIFKDQILQQDWINLAYQTYPYISWGSFENYELIRSMVSDHSPTVFELYLNPNDKK</sequence>
<keyword evidence="4" id="KW-1185">Reference proteome</keyword>
<organism evidence="3 4">
    <name type="scientific">Ureaplasma zalophigenitalium</name>
    <dbReference type="NCBI Taxonomy" id="907723"/>
    <lineage>
        <taxon>Bacteria</taxon>
        <taxon>Bacillati</taxon>
        <taxon>Mycoplasmatota</taxon>
        <taxon>Mycoplasmoidales</taxon>
        <taxon>Mycoplasmoidaceae</taxon>
        <taxon>Ureaplasma</taxon>
    </lineage>
</organism>
<keyword evidence="1" id="KW-0175">Coiled coil</keyword>
<comment type="caution">
    <text evidence="3">The sequence shown here is derived from an EMBL/GenBank/DDBJ whole genome shotgun (WGS) entry which is preliminary data.</text>
</comment>
<dbReference type="SUPFAM" id="SSF55816">
    <property type="entry name" value="5'-nucleotidase (syn. UDP-sugar hydrolase), C-terminal domain"/>
    <property type="match status" value="1"/>
</dbReference>
<dbReference type="InterPro" id="IPR029052">
    <property type="entry name" value="Metallo-depent_PP-like"/>
</dbReference>
<evidence type="ECO:0008006" key="5">
    <source>
        <dbReference type="Google" id="ProtNLM"/>
    </source>
</evidence>
<feature type="signal peptide" evidence="2">
    <location>
        <begin position="1"/>
        <end position="26"/>
    </location>
</feature>
<reference evidence="3 4" key="1">
    <citation type="journal article" date="2020" name="Int. J. Syst. Evol. Microbiol.">
        <title>Ureaplasma miroungigenitalium sp. nov. isolated from northern elephant seals (Mirounga angustirostris) and Ureaplasma zalophigenitalium sp. nov. isolated from California sea lions (Zalophus californianus).</title>
        <authorList>
            <person name="Volokhov D.V."/>
            <person name="Gulland F.M."/>
            <person name="Gao Y."/>
            <person name="Chizhikov V.E."/>
        </authorList>
    </citation>
    <scope>NUCLEOTIDE SEQUENCE [LARGE SCALE GENOMIC DNA]</scope>
    <source>
        <strain evidence="3 4">CSL7644-GEN</strain>
    </source>
</reference>
<dbReference type="SUPFAM" id="SSF56219">
    <property type="entry name" value="DNase I-like"/>
    <property type="match status" value="1"/>
</dbReference>
<dbReference type="Proteomes" id="UP001207252">
    <property type="component" value="Unassembled WGS sequence"/>
</dbReference>
<dbReference type="SUPFAM" id="SSF56300">
    <property type="entry name" value="Metallo-dependent phosphatases"/>
    <property type="match status" value="1"/>
</dbReference>
<dbReference type="PANTHER" id="PTHR11371">
    <property type="entry name" value="DEOXYRIBONUCLEASE"/>
    <property type="match status" value="1"/>
</dbReference>
<evidence type="ECO:0000313" key="3">
    <source>
        <dbReference type="EMBL" id="MCV3753965.1"/>
    </source>
</evidence>
<gene>
    <name evidence="3" type="ORF">OF365_01105</name>
</gene>
<dbReference type="InterPro" id="IPR036907">
    <property type="entry name" value="5'-Nucleotdase_C_sf"/>
</dbReference>
<evidence type="ECO:0000313" key="4">
    <source>
        <dbReference type="Proteomes" id="UP001207252"/>
    </source>
</evidence>
<proteinExistence type="predicted"/>
<evidence type="ECO:0000256" key="2">
    <source>
        <dbReference type="SAM" id="SignalP"/>
    </source>
</evidence>
<feature type="chain" id="PRO_5046311020" description="Endonuclease/exonuclease/phosphatase domain-containing protein" evidence="2">
    <location>
        <begin position="27"/>
        <end position="1268"/>
    </location>
</feature>
<evidence type="ECO:0000256" key="1">
    <source>
        <dbReference type="SAM" id="Coils"/>
    </source>
</evidence>